<dbReference type="SMART" id="SM00470">
    <property type="entry name" value="ParB"/>
    <property type="match status" value="1"/>
</dbReference>
<protein>
    <submittedName>
        <fullName evidence="4">ParB/RepB/Spo0J family partition protein</fullName>
    </submittedName>
</protein>
<dbReference type="EMBL" id="BAABHV010000010">
    <property type="protein sequence ID" value="GAA5055221.1"/>
    <property type="molecule type" value="Genomic_DNA"/>
</dbReference>
<sequence length="718" mass="78793">MTGLKAGERLPADPSWRRPMTKSVKTIALSPSRDIPFDKLVLSQANVRHVKAGVSIEELAEDIARRTLLASITVRAVTDADGNETGMFEVPAGGRRYRALELLVKQKRLPKTAPVPCVVREGGYAEEDSLAENIQRAPLHPLDQFRAFQALREEGMSEEEIAAAFFVSANIVKQRLKLASVGEALLDAFAADEMTLDQLMAFTVSPDHERQQQVWEAVQNSYNDQPYQIRRMLTEHSVRASDKRALFVGVDAYVEAGGAIMRDLFESDDGGWLEDVGLVEMLVTEKLNEESEAIRAEGWKWIEVGLDFPYGHTYGLRRISGEQPELTEEEQATRDALQAELDQLEAEYADAPELPDEVDERLGEIETAIDAIDDRPVRYDEDDIARAGVFVSVDHGGRLRVDRGYVRPEDEEKVEPDDGETDGTSPATASTSRTPDTGCTVDSDDDDDTLRPIPDRLVTELTAHRTVALRLTVGGSYGTAFCACLHALALKLFYSYAPDSCLELDAKCVFFGSQAPGLGETPYATALTERHEAFAGALPDDSEQLWDAILTMPVKLRNALFAHCVAMTVNATIETYNRRPRALAHAERLATDIGLDVADAGWTTTAENYLGKVTKARIVAAVREAKGDEAADGLEGMKKDAQAERAEQLIAGTGWLPEPLRTAPVDAESEDTRKETATDAESEAQSAKEDGARYMADDETIDDNEQVDGETPIAVTAE</sequence>
<dbReference type="Pfam" id="PF02195">
    <property type="entry name" value="ParB_N"/>
    <property type="match status" value="1"/>
</dbReference>
<dbReference type="SUPFAM" id="SSF110849">
    <property type="entry name" value="ParB/Sulfiredoxin"/>
    <property type="match status" value="1"/>
</dbReference>
<evidence type="ECO:0000256" key="2">
    <source>
        <dbReference type="SAM" id="MobiDB-lite"/>
    </source>
</evidence>
<dbReference type="InterPro" id="IPR003115">
    <property type="entry name" value="ParB_N"/>
</dbReference>
<feature type="compositionally biased region" description="Acidic residues" evidence="2">
    <location>
        <begin position="411"/>
        <end position="421"/>
    </location>
</feature>
<accession>A0ABP9KG59</accession>
<dbReference type="InterPro" id="IPR050336">
    <property type="entry name" value="Chromosome_partition/occlusion"/>
</dbReference>
<dbReference type="Proteomes" id="UP001500518">
    <property type="component" value="Unassembled WGS sequence"/>
</dbReference>
<gene>
    <name evidence="4" type="ORF">GCM10023208_18870</name>
</gene>
<evidence type="ECO:0000256" key="1">
    <source>
        <dbReference type="SAM" id="Coils"/>
    </source>
</evidence>
<dbReference type="SUPFAM" id="SSF109709">
    <property type="entry name" value="KorB DNA-binding domain-like"/>
    <property type="match status" value="1"/>
</dbReference>
<feature type="region of interest" description="Disordered" evidence="2">
    <location>
        <begin position="656"/>
        <end position="718"/>
    </location>
</feature>
<feature type="compositionally biased region" description="Low complexity" evidence="2">
    <location>
        <begin position="424"/>
        <end position="441"/>
    </location>
</feature>
<dbReference type="Gene3D" id="1.10.10.2830">
    <property type="match status" value="1"/>
</dbReference>
<reference evidence="5" key="1">
    <citation type="journal article" date="2019" name="Int. J. Syst. Evol. Microbiol.">
        <title>The Global Catalogue of Microorganisms (GCM) 10K type strain sequencing project: providing services to taxonomists for standard genome sequencing and annotation.</title>
        <authorList>
            <consortium name="The Broad Institute Genomics Platform"/>
            <consortium name="The Broad Institute Genome Sequencing Center for Infectious Disease"/>
            <person name="Wu L."/>
            <person name="Ma J."/>
        </authorList>
    </citation>
    <scope>NUCLEOTIDE SEQUENCE [LARGE SCALE GENOMIC DNA]</scope>
    <source>
        <strain evidence="5">JCM 18014</strain>
    </source>
</reference>
<dbReference type="PANTHER" id="PTHR33375">
    <property type="entry name" value="CHROMOSOME-PARTITIONING PROTEIN PARB-RELATED"/>
    <property type="match status" value="1"/>
</dbReference>
<feature type="region of interest" description="Disordered" evidence="2">
    <location>
        <begin position="402"/>
        <end position="451"/>
    </location>
</feature>
<evidence type="ECO:0000313" key="5">
    <source>
        <dbReference type="Proteomes" id="UP001500518"/>
    </source>
</evidence>
<name>A0ABP9KG59_9SPHN</name>
<keyword evidence="1" id="KW-0175">Coiled coil</keyword>
<feature type="compositionally biased region" description="Basic and acidic residues" evidence="2">
    <location>
        <begin position="686"/>
        <end position="696"/>
    </location>
</feature>
<evidence type="ECO:0000259" key="3">
    <source>
        <dbReference type="SMART" id="SM00470"/>
    </source>
</evidence>
<dbReference type="PANTHER" id="PTHR33375:SF7">
    <property type="entry name" value="CHROMOSOME 2-PARTITIONING PROTEIN PARB-RELATED"/>
    <property type="match status" value="1"/>
</dbReference>
<dbReference type="CDD" id="cd16406">
    <property type="entry name" value="ParB_N_like"/>
    <property type="match status" value="1"/>
</dbReference>
<dbReference type="InterPro" id="IPR036086">
    <property type="entry name" value="ParB/Sulfiredoxin_sf"/>
</dbReference>
<organism evidence="4 5">
    <name type="scientific">Erythrobacter westpacificensis</name>
    <dbReference type="NCBI Taxonomy" id="1055231"/>
    <lineage>
        <taxon>Bacteria</taxon>
        <taxon>Pseudomonadati</taxon>
        <taxon>Pseudomonadota</taxon>
        <taxon>Alphaproteobacteria</taxon>
        <taxon>Sphingomonadales</taxon>
        <taxon>Erythrobacteraceae</taxon>
        <taxon>Erythrobacter/Porphyrobacter group</taxon>
        <taxon>Erythrobacter</taxon>
    </lineage>
</organism>
<dbReference type="Gene3D" id="3.90.1530.30">
    <property type="match status" value="1"/>
</dbReference>
<feature type="compositionally biased region" description="Acidic residues" evidence="2">
    <location>
        <begin position="697"/>
        <end position="708"/>
    </location>
</feature>
<keyword evidence="5" id="KW-1185">Reference proteome</keyword>
<feature type="domain" description="ParB-like N-terminal" evidence="3">
    <location>
        <begin position="33"/>
        <end position="134"/>
    </location>
</feature>
<comment type="caution">
    <text evidence="4">The sequence shown here is derived from an EMBL/GenBank/DDBJ whole genome shotgun (WGS) entry which is preliminary data.</text>
</comment>
<proteinExistence type="predicted"/>
<feature type="coiled-coil region" evidence="1">
    <location>
        <begin position="327"/>
        <end position="354"/>
    </location>
</feature>
<evidence type="ECO:0000313" key="4">
    <source>
        <dbReference type="EMBL" id="GAA5055221.1"/>
    </source>
</evidence>